<protein>
    <submittedName>
        <fullName evidence="1">Uncharacterized protein</fullName>
    </submittedName>
</protein>
<organism evidence="1 2">
    <name type="scientific">Perkinsus chesapeaki</name>
    <name type="common">Clam parasite</name>
    <name type="synonym">Perkinsus andrewsi</name>
    <dbReference type="NCBI Taxonomy" id="330153"/>
    <lineage>
        <taxon>Eukaryota</taxon>
        <taxon>Sar</taxon>
        <taxon>Alveolata</taxon>
        <taxon>Perkinsozoa</taxon>
        <taxon>Perkinsea</taxon>
        <taxon>Perkinsida</taxon>
        <taxon>Perkinsidae</taxon>
        <taxon>Perkinsus</taxon>
    </lineage>
</organism>
<dbReference type="Proteomes" id="UP000591131">
    <property type="component" value="Unassembled WGS sequence"/>
</dbReference>
<accession>A0A7J6L0B6</accession>
<evidence type="ECO:0000313" key="2">
    <source>
        <dbReference type="Proteomes" id="UP000591131"/>
    </source>
</evidence>
<name>A0A7J6L0B6_PERCH</name>
<dbReference type="AlphaFoldDB" id="A0A7J6L0B6"/>
<comment type="caution">
    <text evidence="1">The sequence shown here is derived from an EMBL/GenBank/DDBJ whole genome shotgun (WGS) entry which is preliminary data.</text>
</comment>
<gene>
    <name evidence="1" type="ORF">FOL47_010814</name>
</gene>
<evidence type="ECO:0000313" key="1">
    <source>
        <dbReference type="EMBL" id="KAF4652860.1"/>
    </source>
</evidence>
<proteinExistence type="predicted"/>
<reference evidence="1 2" key="1">
    <citation type="submission" date="2020-04" db="EMBL/GenBank/DDBJ databases">
        <title>Perkinsus chesapeaki whole genome sequence.</title>
        <authorList>
            <person name="Bogema D.R."/>
        </authorList>
    </citation>
    <scope>NUCLEOTIDE SEQUENCE [LARGE SCALE GENOMIC DNA]</scope>
    <source>
        <strain evidence="1">ATCC PRA-425</strain>
    </source>
</reference>
<keyword evidence="2" id="KW-1185">Reference proteome</keyword>
<sequence>MGVAQYRSIDCISRTRDHYKCSSLGDPEYLVESSRWMNVGPRALRAFLRECGFTEGIHDVALLNLFKKYVAPMNHDVLIMKRGEVDKFLAENCLGDKRLYRRNSLCENLFADLQTVSRCPCEAGTFLALTDMPRMTLRQFFDVIAQKRVRGSSHLLRTRTILATNTSFLYGPASTVGGSPRRRRRRPSAIAVADQVEISRQPQKCTSAARREDSKKWLLKDKKRNSLHSICEDEPE</sequence>
<dbReference type="EMBL" id="JAAPAO010000876">
    <property type="protein sequence ID" value="KAF4652860.1"/>
    <property type="molecule type" value="Genomic_DNA"/>
</dbReference>